<reference evidence="2" key="1">
    <citation type="journal article" date="2019" name="Int. J. Syst. Evol. Microbiol.">
        <title>The Global Catalogue of Microorganisms (GCM) 10K type strain sequencing project: providing services to taxonomists for standard genome sequencing and annotation.</title>
        <authorList>
            <consortium name="The Broad Institute Genomics Platform"/>
            <consortium name="The Broad Institute Genome Sequencing Center for Infectious Disease"/>
            <person name="Wu L."/>
            <person name="Ma J."/>
        </authorList>
    </citation>
    <scope>NUCLEOTIDE SEQUENCE [LARGE SCALE GENOMIC DNA]</scope>
    <source>
        <strain evidence="2">JCM 17986</strain>
    </source>
</reference>
<dbReference type="EMBL" id="BAABHS010000038">
    <property type="protein sequence ID" value="GAA4989789.1"/>
    <property type="molecule type" value="Genomic_DNA"/>
</dbReference>
<keyword evidence="2" id="KW-1185">Reference proteome</keyword>
<sequence length="91" mass="10113">MWAVMSDGSVHPAPCAPTLHLWWGDGWGDRPTEAYFVVNHLLDAPATAPDFHLHWKRAPAGLTALLSKEHQAGAELTRAVLLHARMTQPRR</sequence>
<protein>
    <submittedName>
        <fullName evidence="1">Uncharacterized protein</fullName>
    </submittedName>
</protein>
<accession>A0ABP9I7X5</accession>
<name>A0ABP9I7X5_9ACTN</name>
<gene>
    <name evidence="1" type="ORF">GCM10023205_71220</name>
</gene>
<evidence type="ECO:0000313" key="1">
    <source>
        <dbReference type="EMBL" id="GAA4989789.1"/>
    </source>
</evidence>
<comment type="caution">
    <text evidence="1">The sequence shown here is derived from an EMBL/GenBank/DDBJ whole genome shotgun (WGS) entry which is preliminary data.</text>
</comment>
<evidence type="ECO:0000313" key="2">
    <source>
        <dbReference type="Proteomes" id="UP001500466"/>
    </source>
</evidence>
<proteinExistence type="predicted"/>
<dbReference type="Proteomes" id="UP001500466">
    <property type="component" value="Unassembled WGS sequence"/>
</dbReference>
<organism evidence="1 2">
    <name type="scientific">Yinghuangia aomiensis</name>
    <dbReference type="NCBI Taxonomy" id="676205"/>
    <lineage>
        <taxon>Bacteria</taxon>
        <taxon>Bacillati</taxon>
        <taxon>Actinomycetota</taxon>
        <taxon>Actinomycetes</taxon>
        <taxon>Kitasatosporales</taxon>
        <taxon>Streptomycetaceae</taxon>
        <taxon>Yinghuangia</taxon>
    </lineage>
</organism>